<keyword evidence="2" id="KW-0805">Transcription regulation</keyword>
<keyword evidence="4" id="KW-0804">Transcription</keyword>
<dbReference type="GO" id="GO:0003677">
    <property type="term" value="F:DNA binding"/>
    <property type="evidence" value="ECO:0007669"/>
    <property type="project" value="UniProtKB-KW"/>
</dbReference>
<dbReference type="Pfam" id="PF00126">
    <property type="entry name" value="HTH_1"/>
    <property type="match status" value="1"/>
</dbReference>
<evidence type="ECO:0000259" key="5">
    <source>
        <dbReference type="PROSITE" id="PS50931"/>
    </source>
</evidence>
<dbReference type="InterPro" id="IPR000847">
    <property type="entry name" value="LysR_HTH_N"/>
</dbReference>
<dbReference type="InterPro" id="IPR036388">
    <property type="entry name" value="WH-like_DNA-bd_sf"/>
</dbReference>
<dbReference type="PANTHER" id="PTHR30419:SF8">
    <property type="entry name" value="NITROGEN ASSIMILATION TRANSCRIPTIONAL ACTIVATOR-RELATED"/>
    <property type="match status" value="1"/>
</dbReference>
<dbReference type="InterPro" id="IPR050950">
    <property type="entry name" value="HTH-type_LysR_regulators"/>
</dbReference>
<comment type="similarity">
    <text evidence="1">Belongs to the LysR transcriptional regulatory family.</text>
</comment>
<dbReference type="PROSITE" id="PS50931">
    <property type="entry name" value="HTH_LYSR"/>
    <property type="match status" value="1"/>
</dbReference>
<name>A0A009PCD9_ACIBA</name>
<sequence length="303" mass="34441">MAQSLIKLRHLRFFIAVVEMESFSKAADKLHVTLSAVSKCIKELEDELNVQLLKRNRKSIQMTSAGVEFYKHASQTLTSYNMAMSSDLGKKTEEYTITIGALPTAAGMILPLAIHTLREKFPTIRIKILSGVYEYLVEKLNTQEIDLIIGRLIGKDMTGVIFETLYEENLLLVVRANHPLLLKKQLSLKDILPYDILVSPKNTLVRIATDNFLISENSFNYEYKLIESTSETFSRVYVTNYDAVWFVQKGIVNLDLQKGYLSKLNFQNSLLKGPVGITTLADKNRSLEVQNFIDILKKICITH</sequence>
<dbReference type="SUPFAM" id="SSF53850">
    <property type="entry name" value="Periplasmic binding protein-like II"/>
    <property type="match status" value="1"/>
</dbReference>
<dbReference type="SUPFAM" id="SSF46785">
    <property type="entry name" value="Winged helix' DNA-binding domain"/>
    <property type="match status" value="1"/>
</dbReference>
<protein>
    <submittedName>
        <fullName evidence="6">Bacterial regulatory helix-turn-helix, lysR family protein</fullName>
    </submittedName>
</protein>
<organism evidence="6 7">
    <name type="scientific">Acinetobacter baumannii 625974</name>
    <dbReference type="NCBI Taxonomy" id="1310607"/>
    <lineage>
        <taxon>Bacteria</taxon>
        <taxon>Pseudomonadati</taxon>
        <taxon>Pseudomonadota</taxon>
        <taxon>Gammaproteobacteria</taxon>
        <taxon>Moraxellales</taxon>
        <taxon>Moraxellaceae</taxon>
        <taxon>Acinetobacter</taxon>
        <taxon>Acinetobacter calcoaceticus/baumannii complex</taxon>
    </lineage>
</organism>
<dbReference type="Pfam" id="PF03466">
    <property type="entry name" value="LysR_substrate"/>
    <property type="match status" value="1"/>
</dbReference>
<dbReference type="PATRIC" id="fig|1310607.3.peg.3027"/>
<dbReference type="InterPro" id="IPR036390">
    <property type="entry name" value="WH_DNA-bd_sf"/>
</dbReference>
<dbReference type="PANTHER" id="PTHR30419">
    <property type="entry name" value="HTH-TYPE TRANSCRIPTIONAL REGULATOR YBHD"/>
    <property type="match status" value="1"/>
</dbReference>
<dbReference type="PRINTS" id="PR00039">
    <property type="entry name" value="HTHLYSR"/>
</dbReference>
<gene>
    <name evidence="6" type="ORF">J506_3127</name>
</gene>
<comment type="caution">
    <text evidence="6">The sequence shown here is derived from an EMBL/GenBank/DDBJ whole genome shotgun (WGS) entry which is preliminary data.</text>
</comment>
<evidence type="ECO:0000256" key="3">
    <source>
        <dbReference type="ARBA" id="ARBA00023125"/>
    </source>
</evidence>
<dbReference type="Gene3D" id="3.40.190.10">
    <property type="entry name" value="Periplasmic binding protein-like II"/>
    <property type="match status" value="2"/>
</dbReference>
<dbReference type="RefSeq" id="WP_024432169.1">
    <property type="nucleotide sequence ID" value="NZ_JEXD01000034.1"/>
</dbReference>
<dbReference type="GO" id="GO:0003700">
    <property type="term" value="F:DNA-binding transcription factor activity"/>
    <property type="evidence" value="ECO:0007669"/>
    <property type="project" value="InterPro"/>
</dbReference>
<evidence type="ECO:0000313" key="7">
    <source>
        <dbReference type="Proteomes" id="UP000021108"/>
    </source>
</evidence>
<keyword evidence="3" id="KW-0238">DNA-binding</keyword>
<reference evidence="6 7" key="1">
    <citation type="submission" date="2014-02" db="EMBL/GenBank/DDBJ databases">
        <title>Comparative genomics and transcriptomics to identify genetic mechanisms underlying the emergence of carbapenem resistant Acinetobacter baumannii (CRAb).</title>
        <authorList>
            <person name="Harris A.D."/>
            <person name="Johnson K.J."/>
            <person name="George J."/>
            <person name="Shefchek K."/>
            <person name="Daugherty S.C."/>
            <person name="Parankush S."/>
            <person name="Sadzewicz L."/>
            <person name="Tallon L."/>
            <person name="Sengamalay N."/>
            <person name="Hazen T.H."/>
            <person name="Rasko D.A."/>
        </authorList>
    </citation>
    <scope>NUCLEOTIDE SEQUENCE [LARGE SCALE GENOMIC DNA]</scope>
    <source>
        <strain evidence="6 7">625974</strain>
    </source>
</reference>
<dbReference type="GO" id="GO:0005829">
    <property type="term" value="C:cytosol"/>
    <property type="evidence" value="ECO:0007669"/>
    <property type="project" value="TreeGrafter"/>
</dbReference>
<accession>A0A009PCD9</accession>
<proteinExistence type="inferred from homology"/>
<dbReference type="InterPro" id="IPR005119">
    <property type="entry name" value="LysR_subst-bd"/>
</dbReference>
<evidence type="ECO:0000256" key="2">
    <source>
        <dbReference type="ARBA" id="ARBA00023015"/>
    </source>
</evidence>
<feature type="domain" description="HTH lysR-type" evidence="5">
    <location>
        <begin position="6"/>
        <end position="63"/>
    </location>
</feature>
<evidence type="ECO:0000256" key="1">
    <source>
        <dbReference type="ARBA" id="ARBA00009437"/>
    </source>
</evidence>
<dbReference type="FunFam" id="1.10.10.10:FF:000001">
    <property type="entry name" value="LysR family transcriptional regulator"/>
    <property type="match status" value="1"/>
</dbReference>
<dbReference type="Gene3D" id="1.10.10.10">
    <property type="entry name" value="Winged helix-like DNA-binding domain superfamily/Winged helix DNA-binding domain"/>
    <property type="match status" value="1"/>
</dbReference>
<evidence type="ECO:0000256" key="4">
    <source>
        <dbReference type="ARBA" id="ARBA00023163"/>
    </source>
</evidence>
<dbReference type="Proteomes" id="UP000021108">
    <property type="component" value="Unassembled WGS sequence"/>
</dbReference>
<dbReference type="EMBL" id="JEXD01000034">
    <property type="protein sequence ID" value="EXC05599.1"/>
    <property type="molecule type" value="Genomic_DNA"/>
</dbReference>
<evidence type="ECO:0000313" key="6">
    <source>
        <dbReference type="EMBL" id="EXC05599.1"/>
    </source>
</evidence>
<dbReference type="AlphaFoldDB" id="A0A009PCD9"/>